<dbReference type="AlphaFoldDB" id="A0ABD2YT84"/>
<keyword evidence="3" id="KW-1185">Reference proteome</keyword>
<organism evidence="2 3">
    <name type="scientific">Cinchona calisaya</name>
    <dbReference type="NCBI Taxonomy" id="153742"/>
    <lineage>
        <taxon>Eukaryota</taxon>
        <taxon>Viridiplantae</taxon>
        <taxon>Streptophyta</taxon>
        <taxon>Embryophyta</taxon>
        <taxon>Tracheophyta</taxon>
        <taxon>Spermatophyta</taxon>
        <taxon>Magnoliopsida</taxon>
        <taxon>eudicotyledons</taxon>
        <taxon>Gunneridae</taxon>
        <taxon>Pentapetalae</taxon>
        <taxon>asterids</taxon>
        <taxon>lamiids</taxon>
        <taxon>Gentianales</taxon>
        <taxon>Rubiaceae</taxon>
        <taxon>Cinchonoideae</taxon>
        <taxon>Cinchoneae</taxon>
        <taxon>Cinchona</taxon>
    </lineage>
</organism>
<dbReference type="PANTHER" id="PTHR37391:SF2">
    <property type="entry name" value="E3 UBIQUITIN-PROTEIN LIGASE"/>
    <property type="match status" value="1"/>
</dbReference>
<dbReference type="Proteomes" id="UP001630127">
    <property type="component" value="Unassembled WGS sequence"/>
</dbReference>
<dbReference type="EMBL" id="JBJUIK010000012">
    <property type="protein sequence ID" value="KAL3510173.1"/>
    <property type="molecule type" value="Genomic_DNA"/>
</dbReference>
<name>A0ABD2YT84_9GENT</name>
<evidence type="ECO:0000313" key="2">
    <source>
        <dbReference type="EMBL" id="KAL3510173.1"/>
    </source>
</evidence>
<comment type="caution">
    <text evidence="2">The sequence shown here is derived from an EMBL/GenBank/DDBJ whole genome shotgun (WGS) entry which is preliminary data.</text>
</comment>
<feature type="domain" description="DUF6817" evidence="1">
    <location>
        <begin position="43"/>
        <end position="128"/>
    </location>
</feature>
<sequence length="433" mass="49310">MPSSLPLSPSQDQYLDNLLQLARPFLRGELENVDKNLPSLVSILRSVGAGECWHKHGSFLEHLVDIYRILKLWKASDAICLCGLFHSAYSNSYVNLAIFDPSTGRDTVRSHVGEAAERLIHMFCIVPRQPLIHDDLLFHYDDSELVEHLKFSEISLKNAREKGIFNEDEIWRRKVNSLVPDNGIKVKHIKAGEDVPVSRRLVAVFLMMTMADFSDQLFGFQDVLFENSNGRLEFSGNNYFGLWPGDGKPGLWLNSISRMGALYSLIVREEEIFLEQRKRKHSDGGNGGVAVLADDRDEDLELVIPPVFDNCTRVLDAEEQKIGRDMYWEAVCEAQKIGLEKAEELLIRAIEKNPFVGEPHVVLGQIYLSKGRFEEGEKEVEKGLRMILEWGSPWDKRTSWEGWVAWARVSVMKAKEKSWPTTSWGILNLGLVK</sequence>
<protein>
    <recommendedName>
        <fullName evidence="1">DUF6817 domain-containing protein</fullName>
    </recommendedName>
</protein>
<dbReference type="InterPro" id="IPR049202">
    <property type="entry name" value="DUF6817"/>
</dbReference>
<dbReference type="InterPro" id="IPR011990">
    <property type="entry name" value="TPR-like_helical_dom_sf"/>
</dbReference>
<dbReference type="Pfam" id="PF20680">
    <property type="entry name" value="DUF6817"/>
    <property type="match status" value="1"/>
</dbReference>
<gene>
    <name evidence="2" type="ORF">ACH5RR_029574</name>
</gene>
<reference evidence="2 3" key="1">
    <citation type="submission" date="2024-11" db="EMBL/GenBank/DDBJ databases">
        <title>A near-complete genome assembly of Cinchona calisaya.</title>
        <authorList>
            <person name="Lian D.C."/>
            <person name="Zhao X.W."/>
            <person name="Wei L."/>
        </authorList>
    </citation>
    <scope>NUCLEOTIDE SEQUENCE [LARGE SCALE GENOMIC DNA]</scope>
    <source>
        <tissue evidence="2">Nenye</tissue>
    </source>
</reference>
<evidence type="ECO:0000259" key="1">
    <source>
        <dbReference type="Pfam" id="PF20680"/>
    </source>
</evidence>
<evidence type="ECO:0000313" key="3">
    <source>
        <dbReference type="Proteomes" id="UP001630127"/>
    </source>
</evidence>
<dbReference type="PANTHER" id="PTHR37391">
    <property type="entry name" value="E3 UBIQUITIN-PROTEIN LIGASE"/>
    <property type="match status" value="1"/>
</dbReference>
<dbReference type="SUPFAM" id="SSF48452">
    <property type="entry name" value="TPR-like"/>
    <property type="match status" value="1"/>
</dbReference>
<dbReference type="Gene3D" id="1.25.40.10">
    <property type="entry name" value="Tetratricopeptide repeat domain"/>
    <property type="match status" value="1"/>
</dbReference>
<accession>A0ABD2YT84</accession>
<proteinExistence type="predicted"/>